<organism evidence="1 2">
    <name type="scientific">Brevibacillus borstelensis AK1</name>
    <dbReference type="NCBI Taxonomy" id="1300222"/>
    <lineage>
        <taxon>Bacteria</taxon>
        <taxon>Bacillati</taxon>
        <taxon>Bacillota</taxon>
        <taxon>Bacilli</taxon>
        <taxon>Bacillales</taxon>
        <taxon>Paenibacillaceae</taxon>
        <taxon>Brevibacillus</taxon>
    </lineage>
</organism>
<name>M8DDF5_9BACL</name>
<keyword evidence="2" id="KW-1185">Reference proteome</keyword>
<protein>
    <submittedName>
        <fullName evidence="1">Uncharacterized protein</fullName>
    </submittedName>
</protein>
<dbReference type="Proteomes" id="UP000012081">
    <property type="component" value="Unassembled WGS sequence"/>
</dbReference>
<proteinExistence type="predicted"/>
<evidence type="ECO:0000313" key="2">
    <source>
        <dbReference type="Proteomes" id="UP000012081"/>
    </source>
</evidence>
<reference evidence="1 2" key="1">
    <citation type="submission" date="2013-03" db="EMBL/GenBank/DDBJ databases">
        <title>Assembly of a new bacterial strain Brevibacillus borstelensis AK1.</title>
        <authorList>
            <person name="Rajan I."/>
            <person name="PoliReddy D."/>
            <person name="Sugumar T."/>
            <person name="Rathinam K."/>
            <person name="Alqarawi S."/>
            <person name="Khalil A.B."/>
            <person name="Sivakumar N."/>
        </authorList>
    </citation>
    <scope>NUCLEOTIDE SEQUENCE [LARGE SCALE GENOMIC DNA]</scope>
    <source>
        <strain evidence="1 2">AK1</strain>
    </source>
</reference>
<accession>M8DDF5</accession>
<dbReference type="STRING" id="1300222.I532_17728"/>
<dbReference type="AlphaFoldDB" id="M8DDF5"/>
<sequence length="69" mass="7551">MEPGEKGGYPVRWLDFLSCFVIMVDKRTADKTAKVPDISGRWTLPVTNVAMACAKKGVFPSCTPVCMAK</sequence>
<dbReference type="EMBL" id="APBN01000008">
    <property type="protein sequence ID" value="EMT51417.1"/>
    <property type="molecule type" value="Genomic_DNA"/>
</dbReference>
<evidence type="ECO:0000313" key="1">
    <source>
        <dbReference type="EMBL" id="EMT51417.1"/>
    </source>
</evidence>
<gene>
    <name evidence="1" type="ORF">I532_17728</name>
</gene>
<comment type="caution">
    <text evidence="1">The sequence shown here is derived from an EMBL/GenBank/DDBJ whole genome shotgun (WGS) entry which is preliminary data.</text>
</comment>